<dbReference type="Proteomes" id="UP001629230">
    <property type="component" value="Unassembled WGS sequence"/>
</dbReference>
<accession>A0ABW9B6E5</accession>
<gene>
    <name evidence="1" type="ORF">PQR57_44630</name>
</gene>
<name>A0ABW9B6E5_9BURK</name>
<keyword evidence="2" id="KW-1185">Reference proteome</keyword>
<sequence length="69" mass="7846">MVKTEIGQLEKALNALVHRPWLIRRDYWASQIECLRGRPGLSAQDRQRLRVLLDLLGIPVAECSAPVQP</sequence>
<proteinExistence type="predicted"/>
<organism evidence="1 2">
    <name type="scientific">Paraburkholderia dipogonis</name>
    <dbReference type="NCBI Taxonomy" id="1211383"/>
    <lineage>
        <taxon>Bacteria</taxon>
        <taxon>Pseudomonadati</taxon>
        <taxon>Pseudomonadota</taxon>
        <taxon>Betaproteobacteria</taxon>
        <taxon>Burkholderiales</taxon>
        <taxon>Burkholderiaceae</taxon>
        <taxon>Paraburkholderia</taxon>
    </lineage>
</organism>
<evidence type="ECO:0000313" key="1">
    <source>
        <dbReference type="EMBL" id="MFM0007994.1"/>
    </source>
</evidence>
<dbReference type="RefSeq" id="WP_408182850.1">
    <property type="nucleotide sequence ID" value="NZ_JAQQEZ010000076.1"/>
</dbReference>
<protein>
    <submittedName>
        <fullName evidence="1">Uncharacterized protein</fullName>
    </submittedName>
</protein>
<evidence type="ECO:0000313" key="2">
    <source>
        <dbReference type="Proteomes" id="UP001629230"/>
    </source>
</evidence>
<dbReference type="EMBL" id="JAQQEZ010000076">
    <property type="protein sequence ID" value="MFM0007994.1"/>
    <property type="molecule type" value="Genomic_DNA"/>
</dbReference>
<comment type="caution">
    <text evidence="1">The sequence shown here is derived from an EMBL/GenBank/DDBJ whole genome shotgun (WGS) entry which is preliminary data.</text>
</comment>
<reference evidence="1 2" key="1">
    <citation type="journal article" date="2024" name="Chem. Sci.">
        <title>Discovery of megapolipeptins by genome mining of a Burkholderiales bacteria collection.</title>
        <authorList>
            <person name="Paulo B.S."/>
            <person name="Recchia M.J.J."/>
            <person name="Lee S."/>
            <person name="Fergusson C.H."/>
            <person name="Romanowski S.B."/>
            <person name="Hernandez A."/>
            <person name="Krull N."/>
            <person name="Liu D.Y."/>
            <person name="Cavanagh H."/>
            <person name="Bos A."/>
            <person name="Gray C.A."/>
            <person name="Murphy B.T."/>
            <person name="Linington R.G."/>
            <person name="Eustaquio A.S."/>
        </authorList>
    </citation>
    <scope>NUCLEOTIDE SEQUENCE [LARGE SCALE GENOMIC DNA]</scope>
    <source>
        <strain evidence="1 2">RL17-350-BIC-A</strain>
    </source>
</reference>